<keyword evidence="1" id="KW-0812">Transmembrane</keyword>
<dbReference type="InterPro" id="IPR055693">
    <property type="entry name" value="DUF7269"/>
</dbReference>
<keyword evidence="1" id="KW-0472">Membrane</keyword>
<dbReference type="AlphaFoldDB" id="A0A1I3S3Q7"/>
<dbReference type="OrthoDB" id="307812at2157"/>
<feature type="transmembrane region" description="Helical" evidence="1">
    <location>
        <begin position="49"/>
        <end position="66"/>
    </location>
</feature>
<evidence type="ECO:0000313" key="3">
    <source>
        <dbReference type="Proteomes" id="UP000182829"/>
    </source>
</evidence>
<accession>A0A1I3S3Q7</accession>
<sequence>MGDWSRLNALLAFVSITALVFGAVAVIVPATLPPAVAGRLTALEQSADGSTVLIGISAVVFLFGLWRTYFSGASDVHDAGVAGQRSTTDRPPDADVVGARTSERVDRTIAALKRDETADTEPIVEDVRASLRAIETARGYSGVRRENRIRRGTWTDDRIAATFLGDETAGSLSIWHRLRLWLFPGWTFERRLERTLAELERYASTDVTRNGRTDTDDSEGDDA</sequence>
<protein>
    <submittedName>
        <fullName evidence="2">Uncharacterized protein</fullName>
    </submittedName>
</protein>
<reference evidence="2 3" key="1">
    <citation type="submission" date="2016-10" db="EMBL/GenBank/DDBJ databases">
        <authorList>
            <person name="de Groot N.N."/>
        </authorList>
    </citation>
    <scope>NUCLEOTIDE SEQUENCE [LARGE SCALE GENOMIC DNA]</scope>
    <source>
        <strain evidence="2 3">SP2</strain>
    </source>
</reference>
<keyword evidence="1" id="KW-1133">Transmembrane helix</keyword>
<dbReference type="OMA" id="WRTYFSG"/>
<dbReference type="Proteomes" id="UP000182829">
    <property type="component" value="Unassembled WGS sequence"/>
</dbReference>
<dbReference type="GeneID" id="14207227"/>
<dbReference type="Pfam" id="PF23933">
    <property type="entry name" value="DUF7269"/>
    <property type="match status" value="1"/>
</dbReference>
<gene>
    <name evidence="2" type="ORF">SAMN05443661_13612</name>
</gene>
<name>A0A1I3S3Q7_9EURY</name>
<evidence type="ECO:0000313" key="2">
    <source>
        <dbReference type="EMBL" id="SFJ52259.1"/>
    </source>
</evidence>
<proteinExistence type="predicted"/>
<dbReference type="RefSeq" id="WP_005577194.1">
    <property type="nucleotide sequence ID" value="NZ_FORO01000036.1"/>
</dbReference>
<evidence type="ECO:0000256" key="1">
    <source>
        <dbReference type="SAM" id="Phobius"/>
    </source>
</evidence>
<organism evidence="2 3">
    <name type="scientific">Natronobacterium gregoryi</name>
    <dbReference type="NCBI Taxonomy" id="44930"/>
    <lineage>
        <taxon>Archaea</taxon>
        <taxon>Methanobacteriati</taxon>
        <taxon>Methanobacteriota</taxon>
        <taxon>Stenosarchaea group</taxon>
        <taxon>Halobacteria</taxon>
        <taxon>Halobacteriales</taxon>
        <taxon>Natrialbaceae</taxon>
        <taxon>Natronobacterium</taxon>
    </lineage>
</organism>
<dbReference type="EMBL" id="FORO01000036">
    <property type="protein sequence ID" value="SFJ52259.1"/>
    <property type="molecule type" value="Genomic_DNA"/>
</dbReference>